<sequence length="102" mass="11029">MIERTDPNDPNDYPGAVAATPTSSPMPTLKPTATPTIPPTVAPTTACNGISGAEKEEKVKAKQKRGVNDEKKRKRECLCIVISECFVNSSAVSYLHLNRLCK</sequence>
<protein>
    <submittedName>
        <fullName evidence="2">Uncharacterized protein</fullName>
    </submittedName>
</protein>
<gene>
    <name evidence="2" type="ORF">GAKKPHMA_00001</name>
</gene>
<organism evidence="2">
    <name type="scientific">Candidatus Methanophagaceae archaeon ANME-1 ERB6</name>
    <dbReference type="NCBI Taxonomy" id="2759912"/>
    <lineage>
        <taxon>Archaea</taxon>
        <taxon>Methanobacteriati</taxon>
        <taxon>Methanobacteriota</taxon>
        <taxon>Stenosarchaea group</taxon>
        <taxon>Methanomicrobia</taxon>
        <taxon>Candidatus Methanophagales</taxon>
        <taxon>Candidatus Methanophagaceae</taxon>
    </lineage>
</organism>
<reference evidence="2" key="1">
    <citation type="submission" date="2020-06" db="EMBL/GenBank/DDBJ databases">
        <title>Unique genomic features of the anaerobic methanotrophic archaea.</title>
        <authorList>
            <person name="Chadwick G.L."/>
            <person name="Skennerton C.T."/>
            <person name="Laso-Perez R."/>
            <person name="Leu A.O."/>
            <person name="Speth D.R."/>
            <person name="Yu H."/>
            <person name="Morgan-Lang C."/>
            <person name="Hatzenpichler R."/>
            <person name="Goudeau D."/>
            <person name="Malmstrom R."/>
            <person name="Brazelton W.J."/>
            <person name="Woyke T."/>
            <person name="Hallam S.J."/>
            <person name="Tyson G.W."/>
            <person name="Wegener G."/>
            <person name="Boetius A."/>
            <person name="Orphan V."/>
        </authorList>
    </citation>
    <scope>NUCLEOTIDE SEQUENCE</scope>
</reference>
<evidence type="ECO:0000256" key="1">
    <source>
        <dbReference type="SAM" id="MobiDB-lite"/>
    </source>
</evidence>
<evidence type="ECO:0000313" key="2">
    <source>
        <dbReference type="EMBL" id="QNO52095.1"/>
    </source>
</evidence>
<dbReference type="AlphaFoldDB" id="A0A7G9YVR1"/>
<accession>A0A7G9YVR1</accession>
<proteinExistence type="predicted"/>
<dbReference type="EMBL" id="MT631501">
    <property type="protein sequence ID" value="QNO52095.1"/>
    <property type="molecule type" value="Genomic_DNA"/>
</dbReference>
<feature type="region of interest" description="Disordered" evidence="1">
    <location>
        <begin position="1"/>
        <end position="42"/>
    </location>
</feature>
<name>A0A7G9YVR1_9EURY</name>